<gene>
    <name evidence="2" type="ORF">EAF64_06420</name>
</gene>
<dbReference type="InterPro" id="IPR014470">
    <property type="entry name" value="UCP01500"/>
</dbReference>
<keyword evidence="3" id="KW-1185">Reference proteome</keyword>
<dbReference type="EMBL" id="RDFA01000002">
    <property type="protein sequence ID" value="RXK50191.1"/>
    <property type="molecule type" value="Genomic_DNA"/>
</dbReference>
<feature type="transmembrane region" description="Helical" evidence="1">
    <location>
        <begin position="151"/>
        <end position="173"/>
    </location>
</feature>
<accession>A0A498KX30</accession>
<dbReference type="RefSeq" id="WP_129068153.1">
    <property type="nucleotide sequence ID" value="NZ_RDFA01000002.1"/>
</dbReference>
<dbReference type="Pfam" id="PF10028">
    <property type="entry name" value="DUF2270"/>
    <property type="match status" value="1"/>
</dbReference>
<dbReference type="OrthoDB" id="307287at2157"/>
<dbReference type="Proteomes" id="UP000289691">
    <property type="component" value="Unassembled WGS sequence"/>
</dbReference>
<dbReference type="PIRSF" id="PIRSF015000">
    <property type="entry name" value="UCP01500"/>
    <property type="match status" value="1"/>
</dbReference>
<reference evidence="2 3" key="1">
    <citation type="submission" date="2019-01" db="EMBL/GenBank/DDBJ databases">
        <title>Halorientalis sp. F13-25 a new haloarchaeum isolated from hypersaline water.</title>
        <authorList>
            <person name="Ana D.-V."/>
            <person name="Cristina S.-P."/>
            <person name="Antonio V."/>
        </authorList>
    </citation>
    <scope>NUCLEOTIDE SEQUENCE [LARGE SCALE GENOMIC DNA]</scope>
    <source>
        <strain evidence="2 3">F13-25</strain>
    </source>
</reference>
<keyword evidence="1" id="KW-0812">Transmembrane</keyword>
<proteinExistence type="predicted"/>
<feature type="transmembrane region" description="Helical" evidence="1">
    <location>
        <begin position="185"/>
        <end position="207"/>
    </location>
</feature>
<name>A0A498KX30_9EURY</name>
<organism evidence="2 3">
    <name type="scientific">Halorientalis pallida</name>
    <dbReference type="NCBI Taxonomy" id="2479928"/>
    <lineage>
        <taxon>Archaea</taxon>
        <taxon>Methanobacteriati</taxon>
        <taxon>Methanobacteriota</taxon>
        <taxon>Stenosarchaea group</taxon>
        <taxon>Halobacteria</taxon>
        <taxon>Halobacteriales</taxon>
        <taxon>Haloarculaceae</taxon>
        <taxon>Halorientalis</taxon>
    </lineage>
</organism>
<keyword evidence="1" id="KW-0472">Membrane</keyword>
<feature type="transmembrane region" description="Helical" evidence="1">
    <location>
        <begin position="46"/>
        <end position="63"/>
    </location>
</feature>
<sequence>MDEDTDPTDVGERVSEDVETAASLLGHYYRGELNRMNTEHGRIDRTTNWAITLIAAILAFAFSSGDRPHYVLLVGILALGLFHLVETRRYRAYDTWRSRVRLIEEDLLAPTLDPAGGVEHPDWRAELAADLRQPAIKTPFVEAYTRRLRRVYLPLFLVLLAAWVVQILVVAPGGDPLAAADVFGVPGWLVVTSVAAFSVALLVIAFWPRKRHAKGELQDRGKEGDWKGE</sequence>
<dbReference type="AlphaFoldDB" id="A0A498KX30"/>
<keyword evidence="1" id="KW-1133">Transmembrane helix</keyword>
<feature type="transmembrane region" description="Helical" evidence="1">
    <location>
        <begin position="69"/>
        <end position="85"/>
    </location>
</feature>
<protein>
    <submittedName>
        <fullName evidence="2">DUF2270 domain-containing protein</fullName>
    </submittedName>
</protein>
<evidence type="ECO:0000256" key="1">
    <source>
        <dbReference type="SAM" id="Phobius"/>
    </source>
</evidence>
<evidence type="ECO:0000313" key="2">
    <source>
        <dbReference type="EMBL" id="RXK50191.1"/>
    </source>
</evidence>
<evidence type="ECO:0000313" key="3">
    <source>
        <dbReference type="Proteomes" id="UP000289691"/>
    </source>
</evidence>
<comment type="caution">
    <text evidence="2">The sequence shown here is derived from an EMBL/GenBank/DDBJ whole genome shotgun (WGS) entry which is preliminary data.</text>
</comment>